<feature type="domain" description="F-box" evidence="3">
    <location>
        <begin position="31"/>
        <end position="69"/>
    </location>
</feature>
<dbReference type="GO" id="GO:0046872">
    <property type="term" value="F:metal ion binding"/>
    <property type="evidence" value="ECO:0007669"/>
    <property type="project" value="UniProtKB-KW"/>
</dbReference>
<dbReference type="EMBL" id="JAATJU010022740">
    <property type="protein sequence ID" value="KAH0509795.1"/>
    <property type="molecule type" value="Genomic_DNA"/>
</dbReference>
<organism evidence="4 5">
    <name type="scientific">Microtus ochrogaster</name>
    <name type="common">Prairie vole</name>
    <dbReference type="NCBI Taxonomy" id="79684"/>
    <lineage>
        <taxon>Eukaryota</taxon>
        <taxon>Metazoa</taxon>
        <taxon>Chordata</taxon>
        <taxon>Craniata</taxon>
        <taxon>Vertebrata</taxon>
        <taxon>Euteleostomi</taxon>
        <taxon>Mammalia</taxon>
        <taxon>Eutheria</taxon>
        <taxon>Euarchontoglires</taxon>
        <taxon>Glires</taxon>
        <taxon>Rodentia</taxon>
        <taxon>Myomorpha</taxon>
        <taxon>Muroidea</taxon>
        <taxon>Cricetidae</taxon>
        <taxon>Arvicolinae</taxon>
        <taxon>Microtus</taxon>
    </lineage>
</organism>
<dbReference type="CDD" id="cd22180">
    <property type="entry name" value="F-box_FBXL10"/>
    <property type="match status" value="1"/>
</dbReference>
<comment type="caution">
    <text evidence="4">The sequence shown here is derived from an EMBL/GenBank/DDBJ whole genome shotgun (WGS) entry which is preliminary data.</text>
</comment>
<dbReference type="SUPFAM" id="SSF81383">
    <property type="entry name" value="F-box domain"/>
    <property type="match status" value="1"/>
</dbReference>
<dbReference type="Gene3D" id="3.80.10.10">
    <property type="entry name" value="Ribonuclease Inhibitor"/>
    <property type="match status" value="1"/>
</dbReference>
<dbReference type="AlphaFoldDB" id="A0A8J6GFE1"/>
<gene>
    <name evidence="4" type="ORF">LTLLF_158330</name>
</gene>
<dbReference type="PANTHER" id="PTHR23123">
    <property type="entry name" value="PHD/F-BOX CONTAINING PROTEIN"/>
    <property type="match status" value="1"/>
</dbReference>
<evidence type="ECO:0000313" key="4">
    <source>
        <dbReference type="EMBL" id="KAH0509795.1"/>
    </source>
</evidence>
<evidence type="ECO:0000259" key="3">
    <source>
        <dbReference type="Pfam" id="PF12937"/>
    </source>
</evidence>
<evidence type="ECO:0000313" key="5">
    <source>
        <dbReference type="Proteomes" id="UP000710432"/>
    </source>
</evidence>
<accession>A0A8J6GFE1</accession>
<name>A0A8J6GFE1_MICOH</name>
<evidence type="ECO:0000256" key="2">
    <source>
        <dbReference type="ARBA" id="ARBA00022786"/>
    </source>
</evidence>
<dbReference type="InterPro" id="IPR001810">
    <property type="entry name" value="F-box_dom"/>
</dbReference>
<dbReference type="Proteomes" id="UP000710432">
    <property type="component" value="Unassembled WGS sequence"/>
</dbReference>
<dbReference type="InterPro" id="IPR050690">
    <property type="entry name" value="JHDM1_Histone_Demethylase"/>
</dbReference>
<protein>
    <submittedName>
        <fullName evidence="4">Lysine-specific demethylase 2B</fullName>
    </submittedName>
</protein>
<keyword evidence="1" id="KW-0479">Metal-binding</keyword>
<reference evidence="4" key="1">
    <citation type="submission" date="2020-03" db="EMBL/GenBank/DDBJ databases">
        <title>Studies in the Genomics of Life Span.</title>
        <authorList>
            <person name="Glass D."/>
        </authorList>
    </citation>
    <scope>NUCLEOTIDE SEQUENCE</scope>
    <source>
        <strain evidence="4">LTLLF</strain>
        <tissue evidence="4">Muscle</tissue>
    </source>
</reference>
<evidence type="ECO:0000256" key="1">
    <source>
        <dbReference type="ARBA" id="ARBA00022723"/>
    </source>
</evidence>
<keyword evidence="2" id="KW-0833">Ubl conjugation pathway</keyword>
<sequence>MERLVIRPPPISPPPDSLLLDDGAAHVMHREVWMAVFSYLSQDLCVCMRVCRTWNRWCCDKRWWTRIDLNHCKSVTPLMLSGIIRRQPVSLDLSWTNISKKQLSWLINRLPGAVSSWIADSALCSSSCSLFRNSG</sequence>
<dbReference type="Pfam" id="PF12937">
    <property type="entry name" value="F-box-like"/>
    <property type="match status" value="1"/>
</dbReference>
<proteinExistence type="predicted"/>
<dbReference type="InterPro" id="IPR032675">
    <property type="entry name" value="LRR_dom_sf"/>
</dbReference>
<dbReference type="InterPro" id="IPR036047">
    <property type="entry name" value="F-box-like_dom_sf"/>
</dbReference>